<reference evidence="2" key="1">
    <citation type="submission" date="2021-02" db="EMBL/GenBank/DDBJ databases">
        <authorList>
            <person name="Nowell W R."/>
        </authorList>
    </citation>
    <scope>NUCLEOTIDE SEQUENCE</scope>
</reference>
<dbReference type="EMBL" id="CAJOBE010011752">
    <property type="protein sequence ID" value="CAF4137583.1"/>
    <property type="molecule type" value="Genomic_DNA"/>
</dbReference>
<proteinExistence type="predicted"/>
<accession>A0A819XCW8</accession>
<evidence type="ECO:0000313" key="2">
    <source>
        <dbReference type="EMBL" id="CAF4137583.1"/>
    </source>
</evidence>
<feature type="domain" description="F-box" evidence="1">
    <location>
        <begin position="6"/>
        <end position="54"/>
    </location>
</feature>
<protein>
    <recommendedName>
        <fullName evidence="1">F-box domain-containing protein</fullName>
    </recommendedName>
</protein>
<evidence type="ECO:0000259" key="1">
    <source>
        <dbReference type="PROSITE" id="PS50181"/>
    </source>
</evidence>
<organism evidence="2 3">
    <name type="scientific">Rotaria sordida</name>
    <dbReference type="NCBI Taxonomy" id="392033"/>
    <lineage>
        <taxon>Eukaryota</taxon>
        <taxon>Metazoa</taxon>
        <taxon>Spiralia</taxon>
        <taxon>Gnathifera</taxon>
        <taxon>Rotifera</taxon>
        <taxon>Eurotatoria</taxon>
        <taxon>Bdelloidea</taxon>
        <taxon>Philodinida</taxon>
        <taxon>Philodinidae</taxon>
        <taxon>Rotaria</taxon>
    </lineage>
</organism>
<dbReference type="InterPro" id="IPR001810">
    <property type="entry name" value="F-box_dom"/>
</dbReference>
<dbReference type="AlphaFoldDB" id="A0A819XCW8"/>
<sequence length="336" mass="40224">MMNNRSFQFEFLPNEILIILFEYFDIRDLYRLFFNINTRFNNLLLSLKHLSLTISNSNQTLNEYDKILISYINKLIIQNKINIDFTCFSHIHSLILLHPTFQQIKQLNKDILPCLKYLAIRNMHLLSSNDLPAIFDKIFSNDCSYLQYCYLSNMTTISRRREWIQMTSLRFLEVGHINLFVYKYILSLCPNLYSFKFIISTETEIPSDIKSHLNIKRLTLKNDFFGHSWNDHVIKSYLSYVPNLEQLCMYRHIFSSSVKNCLMNYDWCASLIGSYLPSLRRFSFYLHLIDLNYVDIDNILFQLVENFRSHRNTRCQSCFVIQRSQMQKLLSPKFLM</sequence>
<dbReference type="Proteomes" id="UP000663874">
    <property type="component" value="Unassembled WGS sequence"/>
</dbReference>
<name>A0A819XCW8_9BILA</name>
<evidence type="ECO:0000313" key="3">
    <source>
        <dbReference type="Proteomes" id="UP000663874"/>
    </source>
</evidence>
<comment type="caution">
    <text evidence="2">The sequence shown here is derived from an EMBL/GenBank/DDBJ whole genome shotgun (WGS) entry which is preliminary data.</text>
</comment>
<dbReference type="PROSITE" id="PS50181">
    <property type="entry name" value="FBOX"/>
    <property type="match status" value="1"/>
</dbReference>
<gene>
    <name evidence="2" type="ORF">FNK824_LOCUS33037</name>
</gene>